<evidence type="ECO:0000256" key="1">
    <source>
        <dbReference type="SAM" id="Phobius"/>
    </source>
</evidence>
<dbReference type="PROSITE" id="PS00409">
    <property type="entry name" value="PROKAR_NTER_METHYL"/>
    <property type="match status" value="1"/>
</dbReference>
<comment type="caution">
    <text evidence="3">The sequence shown here is derived from an EMBL/GenBank/DDBJ whole genome shotgun (WGS) entry which is preliminary data.</text>
</comment>
<dbReference type="OrthoDB" id="272433at2"/>
<organism evidence="3 4">
    <name type="scientific">Fimbriiglobus ruber</name>
    <dbReference type="NCBI Taxonomy" id="1908690"/>
    <lineage>
        <taxon>Bacteria</taxon>
        <taxon>Pseudomonadati</taxon>
        <taxon>Planctomycetota</taxon>
        <taxon>Planctomycetia</taxon>
        <taxon>Gemmatales</taxon>
        <taxon>Gemmataceae</taxon>
        <taxon>Fimbriiglobus</taxon>
    </lineage>
</organism>
<dbReference type="InterPro" id="IPR012902">
    <property type="entry name" value="N_methyl_site"/>
</dbReference>
<dbReference type="SUPFAM" id="SSF54523">
    <property type="entry name" value="Pili subunits"/>
    <property type="match status" value="1"/>
</dbReference>
<dbReference type="Pfam" id="PF07596">
    <property type="entry name" value="SBP_bac_10"/>
    <property type="match status" value="1"/>
</dbReference>
<name>A0A225E1I5_9BACT</name>
<dbReference type="PANTHER" id="PTHR30093">
    <property type="entry name" value="GENERAL SECRETION PATHWAY PROTEIN G"/>
    <property type="match status" value="1"/>
</dbReference>
<evidence type="ECO:0000313" key="4">
    <source>
        <dbReference type="Proteomes" id="UP000214646"/>
    </source>
</evidence>
<dbReference type="PANTHER" id="PTHR30093:SF2">
    <property type="entry name" value="TYPE II SECRETION SYSTEM PROTEIN H"/>
    <property type="match status" value="1"/>
</dbReference>
<sequence length="325" mass="33818">MSVSTFNSSRAERRGFTLIELLVVIAIIAILIGLLLPAVQKVREAAARAKCSNNLKQLGVAIHNYASTYQDKLPPLLTIYTAPTAVGSPKFQYTGYWHFTILPYIEQNAVYQIGVTYAPSASPVGVVYPAPTGTTTIALTVIPGLGCPSDTTLQSGLPSTTTLWNGTSYGPNYQMFGSSAQNGSFIPAYTVANIPDGTSNTIAIGEQFAGCNGSNNTAVGGAAGNYHSWTNTNGGVLAPTVQGMIGYTSAPGGVASYAAAPQATTPGLNVCDPYRTQTIHTGVCNTLLMDGSVRTVTSSISGGTVTSTFYYALNPSDGNVLGSDW</sequence>
<evidence type="ECO:0000259" key="2">
    <source>
        <dbReference type="Pfam" id="PF07596"/>
    </source>
</evidence>
<gene>
    <name evidence="3" type="ORF">FRUB_02948</name>
</gene>
<dbReference type="AlphaFoldDB" id="A0A225E1I5"/>
<proteinExistence type="predicted"/>
<dbReference type="RefSeq" id="WP_088254202.1">
    <property type="nucleotide sequence ID" value="NZ_NIDE01000004.1"/>
</dbReference>
<reference evidence="4" key="1">
    <citation type="submission" date="2017-06" db="EMBL/GenBank/DDBJ databases">
        <title>Genome analysis of Fimbriiglobus ruber SP5, the first member of the order Planctomycetales with confirmed chitinolytic capability.</title>
        <authorList>
            <person name="Ravin N.V."/>
            <person name="Rakitin A.L."/>
            <person name="Ivanova A.A."/>
            <person name="Beletsky A.V."/>
            <person name="Kulichevskaya I.S."/>
            <person name="Mardanov A.V."/>
            <person name="Dedysh S.N."/>
        </authorList>
    </citation>
    <scope>NUCLEOTIDE SEQUENCE [LARGE SCALE GENOMIC DNA]</scope>
    <source>
        <strain evidence="4">SP5</strain>
    </source>
</reference>
<dbReference type="EMBL" id="NIDE01000004">
    <property type="protein sequence ID" value="OWK43349.1"/>
    <property type="molecule type" value="Genomic_DNA"/>
</dbReference>
<protein>
    <recommendedName>
        <fullName evidence="2">DUF1559 domain-containing protein</fullName>
    </recommendedName>
</protein>
<keyword evidence="1" id="KW-1133">Transmembrane helix</keyword>
<keyword evidence="4" id="KW-1185">Reference proteome</keyword>
<dbReference type="NCBIfam" id="TIGR04294">
    <property type="entry name" value="pre_pil_HX9DG"/>
    <property type="match status" value="1"/>
</dbReference>
<dbReference type="Proteomes" id="UP000214646">
    <property type="component" value="Unassembled WGS sequence"/>
</dbReference>
<dbReference type="InterPro" id="IPR045584">
    <property type="entry name" value="Pilin-like"/>
</dbReference>
<dbReference type="Gene3D" id="3.30.700.10">
    <property type="entry name" value="Glycoprotein, Type 4 Pilin"/>
    <property type="match status" value="1"/>
</dbReference>
<keyword evidence="1" id="KW-0472">Membrane</keyword>
<dbReference type="InterPro" id="IPR027558">
    <property type="entry name" value="Pre_pil_HX9DG_C"/>
</dbReference>
<dbReference type="Pfam" id="PF07963">
    <property type="entry name" value="N_methyl"/>
    <property type="match status" value="1"/>
</dbReference>
<feature type="domain" description="DUF1559" evidence="2">
    <location>
        <begin position="40"/>
        <end position="300"/>
    </location>
</feature>
<dbReference type="NCBIfam" id="TIGR02532">
    <property type="entry name" value="IV_pilin_GFxxxE"/>
    <property type="match status" value="1"/>
</dbReference>
<keyword evidence="1" id="KW-0812">Transmembrane</keyword>
<feature type="transmembrane region" description="Helical" evidence="1">
    <location>
        <begin position="21"/>
        <end position="39"/>
    </location>
</feature>
<accession>A0A225E1I5</accession>
<evidence type="ECO:0000313" key="3">
    <source>
        <dbReference type="EMBL" id="OWK43349.1"/>
    </source>
</evidence>
<dbReference type="InterPro" id="IPR011453">
    <property type="entry name" value="DUF1559"/>
</dbReference>